<dbReference type="AlphaFoldDB" id="A0A265E9B3"/>
<dbReference type="Pfam" id="PF21747">
    <property type="entry name" value="YpoC"/>
    <property type="match status" value="1"/>
</dbReference>
<proteinExistence type="predicted"/>
<comment type="caution">
    <text evidence="2">The sequence shown here is derived from an EMBL/GenBank/DDBJ whole genome shotgun (WGS) entry which is preliminary data.</text>
</comment>
<dbReference type="InterPro" id="IPR048427">
    <property type="entry name" value="YpoC"/>
</dbReference>
<evidence type="ECO:0000313" key="3">
    <source>
        <dbReference type="Proteomes" id="UP000216682"/>
    </source>
</evidence>
<sequence>MTIGKMHQKLLEEARHPDHALYDAYQGEIFFQINEVLDEIPEEAHEHVLPFNFKERKDYIRSRPYQYHSIIQLKALHDEFTKKLASYRIRMNR</sequence>
<dbReference type="Proteomes" id="UP000216682">
    <property type="component" value="Unassembled WGS sequence"/>
</dbReference>
<feature type="domain" description="YpoC-like" evidence="1">
    <location>
        <begin position="43"/>
        <end position="91"/>
    </location>
</feature>
<organism evidence="2 3">
    <name type="scientific">Salinicoccus roseus</name>
    <dbReference type="NCBI Taxonomy" id="45670"/>
    <lineage>
        <taxon>Bacteria</taxon>
        <taxon>Bacillati</taxon>
        <taxon>Bacillota</taxon>
        <taxon>Bacilli</taxon>
        <taxon>Bacillales</taxon>
        <taxon>Staphylococcaceae</taxon>
        <taxon>Salinicoccus</taxon>
    </lineage>
</organism>
<evidence type="ECO:0000313" key="2">
    <source>
        <dbReference type="EMBL" id="OZT78016.1"/>
    </source>
</evidence>
<protein>
    <recommendedName>
        <fullName evidence="1">YpoC-like domain-containing protein</fullName>
    </recommendedName>
</protein>
<evidence type="ECO:0000259" key="1">
    <source>
        <dbReference type="Pfam" id="PF21747"/>
    </source>
</evidence>
<dbReference type="RefSeq" id="WP_094905525.1">
    <property type="nucleotide sequence ID" value="NZ_NPEZ01000001.1"/>
</dbReference>
<accession>A0A265E9B3</accession>
<gene>
    <name evidence="2" type="ORF">CFN03_01655</name>
</gene>
<name>A0A265E9B3_9STAP</name>
<dbReference type="EMBL" id="NPEZ01000001">
    <property type="protein sequence ID" value="OZT78016.1"/>
    <property type="molecule type" value="Genomic_DNA"/>
</dbReference>
<reference evidence="2 3" key="1">
    <citation type="submission" date="2017-07" db="EMBL/GenBank/DDBJ databases">
        <title>Shotgun whole genome sequences of three halophilic bacterial isolates.</title>
        <authorList>
            <person name="Pozzo T."/>
            <person name="Higdon S.M."/>
            <person name="Quillaguaman J."/>
        </authorList>
    </citation>
    <scope>NUCLEOTIDE SEQUENCE [LARGE SCALE GENOMIC DNA]</scope>
    <source>
        <strain evidence="2 3">BU-1</strain>
    </source>
</reference>